<evidence type="ECO:0000313" key="4">
    <source>
        <dbReference type="EMBL" id="CAH8384176.1"/>
    </source>
</evidence>
<organism evidence="4 5">
    <name type="scientific">Eruca vesicaria subsp. sativa</name>
    <name type="common">Garden rocket</name>
    <name type="synonym">Eruca sativa</name>
    <dbReference type="NCBI Taxonomy" id="29727"/>
    <lineage>
        <taxon>Eukaryota</taxon>
        <taxon>Viridiplantae</taxon>
        <taxon>Streptophyta</taxon>
        <taxon>Embryophyta</taxon>
        <taxon>Tracheophyta</taxon>
        <taxon>Spermatophyta</taxon>
        <taxon>Magnoliopsida</taxon>
        <taxon>eudicotyledons</taxon>
        <taxon>Gunneridae</taxon>
        <taxon>Pentapetalae</taxon>
        <taxon>rosids</taxon>
        <taxon>malvids</taxon>
        <taxon>Brassicales</taxon>
        <taxon>Brassicaceae</taxon>
        <taxon>Brassiceae</taxon>
        <taxon>Eruca</taxon>
    </lineage>
</organism>
<evidence type="ECO:0000256" key="3">
    <source>
        <dbReference type="SAM" id="MobiDB-lite"/>
    </source>
</evidence>
<dbReference type="InterPro" id="IPR055315">
    <property type="entry name" value="Cramped-like"/>
</dbReference>
<keyword evidence="5" id="KW-1185">Reference proteome</keyword>
<accession>A0ABC8LKU6</accession>
<dbReference type="EMBL" id="CAKOAT010607376">
    <property type="protein sequence ID" value="CAH8384176.1"/>
    <property type="molecule type" value="Genomic_DNA"/>
</dbReference>
<keyword evidence="1" id="KW-0238">DNA-binding</keyword>
<dbReference type="AlphaFoldDB" id="A0ABC8LKU6"/>
<feature type="region of interest" description="Disordered" evidence="3">
    <location>
        <begin position="129"/>
        <end position="157"/>
    </location>
</feature>
<feature type="compositionally biased region" description="Polar residues" evidence="3">
    <location>
        <begin position="129"/>
        <end position="148"/>
    </location>
</feature>
<dbReference type="PANTHER" id="PTHR21677:SF1">
    <property type="entry name" value="PROTEIN CRAMPED-LIKE"/>
    <property type="match status" value="1"/>
</dbReference>
<gene>
    <name evidence="4" type="ORF">ERUC_LOCUS36659</name>
</gene>
<name>A0ABC8LKU6_ERUVS</name>
<keyword evidence="2" id="KW-0539">Nucleus</keyword>
<dbReference type="PANTHER" id="PTHR21677">
    <property type="entry name" value="CRAMPED PROTEIN"/>
    <property type="match status" value="1"/>
</dbReference>
<reference evidence="4 5" key="1">
    <citation type="submission" date="2022-03" db="EMBL/GenBank/DDBJ databases">
        <authorList>
            <person name="Macdonald S."/>
            <person name="Ahmed S."/>
            <person name="Newling K."/>
        </authorList>
    </citation>
    <scope>NUCLEOTIDE SEQUENCE [LARGE SCALE GENOMIC DNA]</scope>
</reference>
<proteinExistence type="predicted"/>
<evidence type="ECO:0000313" key="5">
    <source>
        <dbReference type="Proteomes" id="UP001642260"/>
    </source>
</evidence>
<dbReference type="GO" id="GO:0003677">
    <property type="term" value="F:DNA binding"/>
    <property type="evidence" value="ECO:0007669"/>
    <property type="project" value="UniProtKB-KW"/>
</dbReference>
<protein>
    <submittedName>
        <fullName evidence="4">Uncharacterized protein</fullName>
    </submittedName>
</protein>
<evidence type="ECO:0000256" key="1">
    <source>
        <dbReference type="ARBA" id="ARBA00023125"/>
    </source>
</evidence>
<comment type="caution">
    <text evidence="4">The sequence shown here is derived from an EMBL/GenBank/DDBJ whole genome shotgun (WGS) entry which is preliminary data.</text>
</comment>
<sequence>MRLLPKDNYEAASAPSTALDHLSSSNALSAGAWADSLTNISIGDLLCEAPDDIDSDYVDPPATEGSHCPLRDVSFASEFFDAAIAAHILRHQNKPSGLIPVTSGSSSLWDDEDTRDAFSFHKNRHASSSKLANVSTGRKNGESSQLVEATSGDEGPCNLLDQQGDPMEEIPRYPCTIDSPGKTIYGLADVYWVSEVSKSHIRFL</sequence>
<evidence type="ECO:0000256" key="2">
    <source>
        <dbReference type="ARBA" id="ARBA00023242"/>
    </source>
</evidence>
<dbReference type="Proteomes" id="UP001642260">
    <property type="component" value="Unassembled WGS sequence"/>
</dbReference>